<dbReference type="EMBL" id="CAJNOL010003639">
    <property type="protein sequence ID" value="CAF1569541.1"/>
    <property type="molecule type" value="Genomic_DNA"/>
</dbReference>
<keyword evidence="1" id="KW-0812">Transmembrane</keyword>
<feature type="transmembrane region" description="Helical" evidence="1">
    <location>
        <begin position="217"/>
        <end position="234"/>
    </location>
</feature>
<gene>
    <name evidence="4" type="ORF">JXQ802_LOCUS45072</name>
    <name evidence="3" type="ORF">PYM288_LOCUS29574</name>
</gene>
<keyword evidence="1" id="KW-1133">Transmembrane helix</keyword>
<evidence type="ECO:0000313" key="5">
    <source>
        <dbReference type="Proteomes" id="UP000663854"/>
    </source>
</evidence>
<dbReference type="EMBL" id="CAJNOH010002458">
    <property type="protein sequence ID" value="CAF1294474.1"/>
    <property type="molecule type" value="Genomic_DNA"/>
</dbReference>
<dbReference type="Proteomes" id="UP000663870">
    <property type="component" value="Unassembled WGS sequence"/>
</dbReference>
<feature type="transmembrane region" description="Helical" evidence="1">
    <location>
        <begin position="279"/>
        <end position="298"/>
    </location>
</feature>
<name>A0A815DAM4_9BILA</name>
<evidence type="ECO:0000313" key="6">
    <source>
        <dbReference type="Proteomes" id="UP000663870"/>
    </source>
</evidence>
<feature type="domain" description="DUF4781" evidence="2">
    <location>
        <begin position="197"/>
        <end position="427"/>
    </location>
</feature>
<dbReference type="PANTHER" id="PTHR21115:SF0">
    <property type="entry name" value="GH06117P-RELATED"/>
    <property type="match status" value="1"/>
</dbReference>
<dbReference type="AlphaFoldDB" id="A0A815DAM4"/>
<dbReference type="PANTHER" id="PTHR21115">
    <property type="entry name" value="GH06117P-RELATED"/>
    <property type="match status" value="1"/>
</dbReference>
<evidence type="ECO:0000256" key="1">
    <source>
        <dbReference type="SAM" id="Phobius"/>
    </source>
</evidence>
<protein>
    <recommendedName>
        <fullName evidence="2">DUF4781 domain-containing protein</fullName>
    </recommendedName>
</protein>
<evidence type="ECO:0000259" key="2">
    <source>
        <dbReference type="Pfam" id="PF16013"/>
    </source>
</evidence>
<accession>A0A815DAM4</accession>
<feature type="transmembrane region" description="Helical" evidence="1">
    <location>
        <begin position="318"/>
        <end position="339"/>
    </location>
</feature>
<proteinExistence type="predicted"/>
<comment type="caution">
    <text evidence="3">The sequence shown here is derived from an EMBL/GenBank/DDBJ whole genome shotgun (WGS) entry which is preliminary data.</text>
</comment>
<sequence length="788" mass="86504">MKILSATTGAVKTSSVTTDAMTTSPAKTGAVKTASAKTDAVKTTPAKTGAVKTSSVATDAVKTSPAKTDAVKTTSVKRGLMTSTHPSVEADVGKLMIKDLEITFLEDDKNIKTATSQKLSDFKEWKKTAAAEQKCFYLMFDGRVWDSYKQDEYDHLAVKVAFALFGPPAIENQKEITNLLDAYTDDQAKTAIRLKDKIIKSPACKLPSKVGRVLDKIASGLGLAAAGFTIVGLFTPLAPVILTTATVVGISSATYGTVRSTQKLVDKGTHGESLTDLESLTAWTAIASAVFNVATPLTNGVVSNMAKMGNVLQPSARVGVTILNISTFSIDFLSIALAATNLTVKAINNQLTALDVVQFCVSVFFFTNTLIQPKTAGQIIKRAQKEHLASVRQNIQDPAAQKEFDNFIASNRGPRQMHGNADLIKSIRYIKNPDEFFTSVADTGSIVILTKEGTFNINGQIDIHPRAFHEIGGITNPTRRVELLQATADYSRRRITPEQYRQKIRSYQREERLHFLMTQDEIKTKVAQAFNVQDLAQVEIGNKKIFENMSPAEINRLGGTLSADNYKQDVIQAAKTIANERKYQTVEDFCSCVELVRSELQMTDSLLMSKNNFFRALVKLNQILPSASDSDLFRITGNFLRSVFEFCRHQGPQNLSDTEKQMIVSQLSDALPTLESGLPAAFLPLDADQRQTGKIYRSAIQFLIDDFSHLTKDIETTTMNSESEQNSLSTRLAELMNCGPVESLHDNLVYWENDTALGEFPCNAPAADITGVPNTHIWWTNDDRNSKT</sequence>
<evidence type="ECO:0000313" key="4">
    <source>
        <dbReference type="EMBL" id="CAF1569541.1"/>
    </source>
</evidence>
<evidence type="ECO:0000313" key="3">
    <source>
        <dbReference type="EMBL" id="CAF1294474.1"/>
    </source>
</evidence>
<dbReference type="InterPro" id="IPR031962">
    <property type="entry name" value="DUF4781"/>
</dbReference>
<dbReference type="Proteomes" id="UP000663854">
    <property type="component" value="Unassembled WGS sequence"/>
</dbReference>
<reference evidence="3" key="1">
    <citation type="submission" date="2021-02" db="EMBL/GenBank/DDBJ databases">
        <authorList>
            <person name="Nowell W R."/>
        </authorList>
    </citation>
    <scope>NUCLEOTIDE SEQUENCE</scope>
</reference>
<keyword evidence="1" id="KW-0472">Membrane</keyword>
<keyword evidence="6" id="KW-1185">Reference proteome</keyword>
<organism evidence="3 5">
    <name type="scientific">Rotaria sordida</name>
    <dbReference type="NCBI Taxonomy" id="392033"/>
    <lineage>
        <taxon>Eukaryota</taxon>
        <taxon>Metazoa</taxon>
        <taxon>Spiralia</taxon>
        <taxon>Gnathifera</taxon>
        <taxon>Rotifera</taxon>
        <taxon>Eurotatoria</taxon>
        <taxon>Bdelloidea</taxon>
        <taxon>Philodinida</taxon>
        <taxon>Philodinidae</taxon>
        <taxon>Rotaria</taxon>
    </lineage>
</organism>
<dbReference type="Pfam" id="PF16013">
    <property type="entry name" value="DUF4781"/>
    <property type="match status" value="1"/>
</dbReference>